<name>A0A0A2C8F7_PROMR</name>
<protein>
    <submittedName>
        <fullName evidence="2">Circadian input kinase A</fullName>
    </submittedName>
</protein>
<sequence>MGFGAPKISNEEERLRALAEYRILGTQPEQCYDDITKIASLTCGTPISLMSLVDTDTQWFKSMCGFETKETSRDVSFCAHAIASSEPLIVEDALLDERFKSNPLVVEEPKIRLYAGFPLQTPNDQRIGTLCVIDRKPGHLSDHQHQIMEALSRQVVTLLELRKRSIRLLDALTHMHNTEGILTTCSYCKEVRDSDGEWQHLEKYLSKIADIRFSHGICDLCMEKHFPDVLEVWSDDKLNLNSKKNKPECKKSN</sequence>
<keyword evidence="2" id="KW-0418">Kinase</keyword>
<evidence type="ECO:0000313" key="3">
    <source>
        <dbReference type="Proteomes" id="UP000030392"/>
    </source>
</evidence>
<organism evidence="2 3">
    <name type="scientific">Prochlorococcus marinus str. PAC1</name>
    <dbReference type="NCBI Taxonomy" id="59924"/>
    <lineage>
        <taxon>Bacteria</taxon>
        <taxon>Bacillati</taxon>
        <taxon>Cyanobacteriota</taxon>
        <taxon>Cyanophyceae</taxon>
        <taxon>Synechococcales</taxon>
        <taxon>Prochlorococcaceae</taxon>
        <taxon>Prochlorococcus</taxon>
    </lineage>
</organism>
<dbReference type="InterPro" id="IPR003018">
    <property type="entry name" value="GAF"/>
</dbReference>
<comment type="caution">
    <text evidence="2">The sequence shown here is derived from an EMBL/GenBank/DDBJ whole genome shotgun (WGS) entry which is preliminary data.</text>
</comment>
<dbReference type="InterPro" id="IPR029016">
    <property type="entry name" value="GAF-like_dom_sf"/>
</dbReference>
<evidence type="ECO:0000259" key="1">
    <source>
        <dbReference type="SMART" id="SM00065"/>
    </source>
</evidence>
<dbReference type="GO" id="GO:0016301">
    <property type="term" value="F:kinase activity"/>
    <property type="evidence" value="ECO:0007669"/>
    <property type="project" value="UniProtKB-KW"/>
</dbReference>
<keyword evidence="2" id="KW-0808">Transferase</keyword>
<dbReference type="PANTHER" id="PTHR43102">
    <property type="entry name" value="SLR1143 PROTEIN"/>
    <property type="match status" value="1"/>
</dbReference>
<dbReference type="PANTHER" id="PTHR43102:SF2">
    <property type="entry name" value="GAF DOMAIN-CONTAINING PROTEIN"/>
    <property type="match status" value="1"/>
</dbReference>
<dbReference type="Proteomes" id="UP000030392">
    <property type="component" value="Unassembled WGS sequence"/>
</dbReference>
<dbReference type="Gene3D" id="3.30.450.40">
    <property type="match status" value="1"/>
</dbReference>
<dbReference type="EMBL" id="JNAX01000010">
    <property type="protein sequence ID" value="KGG20919.1"/>
    <property type="molecule type" value="Genomic_DNA"/>
</dbReference>
<dbReference type="SMART" id="SM00065">
    <property type="entry name" value="GAF"/>
    <property type="match status" value="1"/>
</dbReference>
<gene>
    <name evidence="2" type="ORF">EV03_0856</name>
</gene>
<dbReference type="Pfam" id="PF01590">
    <property type="entry name" value="GAF"/>
    <property type="match status" value="1"/>
</dbReference>
<proteinExistence type="predicted"/>
<accession>A0A0A2C8F7</accession>
<feature type="domain" description="GAF" evidence="1">
    <location>
        <begin position="27"/>
        <end position="169"/>
    </location>
</feature>
<dbReference type="RefSeq" id="WP_036905459.1">
    <property type="nucleotide sequence ID" value="NZ_CP138967.1"/>
</dbReference>
<evidence type="ECO:0000313" key="2">
    <source>
        <dbReference type="EMBL" id="KGG20919.1"/>
    </source>
</evidence>
<dbReference type="AlphaFoldDB" id="A0A0A2C8F7"/>
<reference evidence="3" key="1">
    <citation type="journal article" date="2014" name="Sci. Data">
        <title>Genomes of diverse isolates of the marine cyanobacterium Prochlorococcus.</title>
        <authorList>
            <person name="Biller S."/>
            <person name="Berube P."/>
            <person name="Thompson J."/>
            <person name="Kelly L."/>
            <person name="Roggensack S."/>
            <person name="Awad L."/>
            <person name="Roache-Johnson K."/>
            <person name="Ding H."/>
            <person name="Giovannoni S.J."/>
            <person name="Moore L.R."/>
            <person name="Chisholm S.W."/>
        </authorList>
    </citation>
    <scope>NUCLEOTIDE SEQUENCE [LARGE SCALE GENOMIC DNA]</scope>
    <source>
        <strain evidence="3">PAC1</strain>
    </source>
</reference>
<dbReference type="SUPFAM" id="SSF55781">
    <property type="entry name" value="GAF domain-like"/>
    <property type="match status" value="1"/>
</dbReference>